<reference evidence="2" key="1">
    <citation type="submission" date="2023-03" db="EMBL/GenBank/DDBJ databases">
        <title>Massive genome expansion in bonnet fungi (Mycena s.s.) driven by repeated elements and novel gene families across ecological guilds.</title>
        <authorList>
            <consortium name="Lawrence Berkeley National Laboratory"/>
            <person name="Harder C.B."/>
            <person name="Miyauchi S."/>
            <person name="Viragh M."/>
            <person name="Kuo A."/>
            <person name="Thoen E."/>
            <person name="Andreopoulos B."/>
            <person name="Lu D."/>
            <person name="Skrede I."/>
            <person name="Drula E."/>
            <person name="Henrissat B."/>
            <person name="Morin E."/>
            <person name="Kohler A."/>
            <person name="Barry K."/>
            <person name="LaButti K."/>
            <person name="Morin E."/>
            <person name="Salamov A."/>
            <person name="Lipzen A."/>
            <person name="Mereny Z."/>
            <person name="Hegedus B."/>
            <person name="Baldrian P."/>
            <person name="Stursova M."/>
            <person name="Weitz H."/>
            <person name="Taylor A."/>
            <person name="Grigoriev I.V."/>
            <person name="Nagy L.G."/>
            <person name="Martin F."/>
            <person name="Kauserud H."/>
        </authorList>
    </citation>
    <scope>NUCLEOTIDE SEQUENCE</scope>
    <source>
        <strain evidence="2">CBHHK182m</strain>
    </source>
</reference>
<evidence type="ECO:0000313" key="3">
    <source>
        <dbReference type="Proteomes" id="UP001215598"/>
    </source>
</evidence>
<sequence>MGRQRGIARVESGKPPSMRSLYPGYESQMLQDRSRLGWLSHLQGLQTELRSPRALCLYVYQGRIFQQIRGFHGGVQLPPTEGNTGYQQVKKSRQKKNRRSTDHRSSCLFHRTISRHRSDNMLFVHKKFIYRIQKRPAARTQIPAAGAHGLHPQQRGFSRVAASIRLCQRSNPSFAVGGKSDDRRSRRRQISACSLRSAPSLHRILRVGPGGSRDAVMIARRATVTFNKMNIIRDPYHLSYKRSPRSLAEHPSNSMYYMQTKFIPSPLT</sequence>
<name>A0AAD7HL44_9AGAR</name>
<organism evidence="2 3">
    <name type="scientific">Mycena metata</name>
    <dbReference type="NCBI Taxonomy" id="1033252"/>
    <lineage>
        <taxon>Eukaryota</taxon>
        <taxon>Fungi</taxon>
        <taxon>Dikarya</taxon>
        <taxon>Basidiomycota</taxon>
        <taxon>Agaricomycotina</taxon>
        <taxon>Agaricomycetes</taxon>
        <taxon>Agaricomycetidae</taxon>
        <taxon>Agaricales</taxon>
        <taxon>Marasmiineae</taxon>
        <taxon>Mycenaceae</taxon>
        <taxon>Mycena</taxon>
    </lineage>
</organism>
<dbReference type="EMBL" id="JARKIB010000212">
    <property type="protein sequence ID" value="KAJ7723246.1"/>
    <property type="molecule type" value="Genomic_DNA"/>
</dbReference>
<gene>
    <name evidence="2" type="ORF">B0H16DRAFT_342810</name>
</gene>
<keyword evidence="3" id="KW-1185">Reference proteome</keyword>
<evidence type="ECO:0000256" key="1">
    <source>
        <dbReference type="SAM" id="MobiDB-lite"/>
    </source>
</evidence>
<comment type="caution">
    <text evidence="2">The sequence shown here is derived from an EMBL/GenBank/DDBJ whole genome shotgun (WGS) entry which is preliminary data.</text>
</comment>
<proteinExistence type="predicted"/>
<dbReference type="Proteomes" id="UP001215598">
    <property type="component" value="Unassembled WGS sequence"/>
</dbReference>
<evidence type="ECO:0000313" key="2">
    <source>
        <dbReference type="EMBL" id="KAJ7723246.1"/>
    </source>
</evidence>
<feature type="non-terminal residue" evidence="2">
    <location>
        <position position="1"/>
    </location>
</feature>
<accession>A0AAD7HL44</accession>
<feature type="region of interest" description="Disordered" evidence="1">
    <location>
        <begin position="1"/>
        <end position="20"/>
    </location>
</feature>
<protein>
    <submittedName>
        <fullName evidence="2">Uncharacterized protein</fullName>
    </submittedName>
</protein>
<feature type="region of interest" description="Disordered" evidence="1">
    <location>
        <begin position="76"/>
        <end position="105"/>
    </location>
</feature>
<dbReference type="AlphaFoldDB" id="A0AAD7HL44"/>